<feature type="compositionally biased region" description="Basic and acidic residues" evidence="4">
    <location>
        <begin position="367"/>
        <end position="379"/>
    </location>
</feature>
<reference evidence="7 8" key="1">
    <citation type="journal article" date="2023" name="Sci. Data">
        <title>Genome assembly of the Korean intertidal mud-creeper Batillaria attramentaria.</title>
        <authorList>
            <person name="Patra A.K."/>
            <person name="Ho P.T."/>
            <person name="Jun S."/>
            <person name="Lee S.J."/>
            <person name="Kim Y."/>
            <person name="Won Y.J."/>
        </authorList>
    </citation>
    <scope>NUCLEOTIDE SEQUENCE [LARGE SCALE GENOMIC DNA]</scope>
    <source>
        <strain evidence="7">Wonlab-2016</strain>
    </source>
</reference>
<protein>
    <recommendedName>
        <fullName evidence="6">CUB domain-containing protein</fullName>
    </recommendedName>
</protein>
<evidence type="ECO:0000313" key="7">
    <source>
        <dbReference type="EMBL" id="KAK7506851.1"/>
    </source>
</evidence>
<dbReference type="EMBL" id="JACVVK020000005">
    <property type="protein sequence ID" value="KAK7506851.1"/>
    <property type="molecule type" value="Genomic_DNA"/>
</dbReference>
<evidence type="ECO:0000256" key="5">
    <source>
        <dbReference type="SAM" id="Phobius"/>
    </source>
</evidence>
<keyword evidence="5" id="KW-1133">Transmembrane helix</keyword>
<accession>A0ABD0M667</accession>
<feature type="compositionally biased region" description="Pro residues" evidence="4">
    <location>
        <begin position="276"/>
        <end position="288"/>
    </location>
</feature>
<keyword evidence="8" id="KW-1185">Reference proteome</keyword>
<feature type="transmembrane region" description="Helical" evidence="5">
    <location>
        <begin position="134"/>
        <end position="156"/>
    </location>
</feature>
<dbReference type="Gene3D" id="2.60.120.290">
    <property type="entry name" value="Spermadhesin, CUB domain"/>
    <property type="match status" value="1"/>
</dbReference>
<keyword evidence="5" id="KW-0812">Transmembrane</keyword>
<evidence type="ECO:0000256" key="1">
    <source>
        <dbReference type="ARBA" id="ARBA00022737"/>
    </source>
</evidence>
<dbReference type="Proteomes" id="UP001519460">
    <property type="component" value="Unassembled WGS sequence"/>
</dbReference>
<feature type="compositionally biased region" description="Polar residues" evidence="4">
    <location>
        <begin position="316"/>
        <end position="329"/>
    </location>
</feature>
<dbReference type="SMART" id="SM00042">
    <property type="entry name" value="CUB"/>
    <property type="match status" value="1"/>
</dbReference>
<name>A0ABD0M667_9CAEN</name>
<feature type="region of interest" description="Disordered" evidence="4">
    <location>
        <begin position="263"/>
        <end position="460"/>
    </location>
</feature>
<dbReference type="Pfam" id="PF00431">
    <property type="entry name" value="CUB"/>
    <property type="match status" value="1"/>
</dbReference>
<dbReference type="PANTHER" id="PTHR24251">
    <property type="entry name" value="OVOCHYMASE-RELATED"/>
    <property type="match status" value="1"/>
</dbReference>
<dbReference type="PROSITE" id="PS01180">
    <property type="entry name" value="CUB"/>
    <property type="match status" value="1"/>
</dbReference>
<evidence type="ECO:0000259" key="6">
    <source>
        <dbReference type="PROSITE" id="PS01180"/>
    </source>
</evidence>
<feature type="compositionally biased region" description="Low complexity" evidence="4">
    <location>
        <begin position="330"/>
        <end position="343"/>
    </location>
</feature>
<dbReference type="InterPro" id="IPR000859">
    <property type="entry name" value="CUB_dom"/>
</dbReference>
<evidence type="ECO:0000256" key="4">
    <source>
        <dbReference type="SAM" id="MobiDB-lite"/>
    </source>
</evidence>
<gene>
    <name evidence="7" type="ORF">BaRGS_00001702</name>
</gene>
<keyword evidence="1" id="KW-0677">Repeat</keyword>
<evidence type="ECO:0000256" key="3">
    <source>
        <dbReference type="PROSITE-ProRule" id="PRU00059"/>
    </source>
</evidence>
<dbReference type="CDD" id="cd00041">
    <property type="entry name" value="CUB"/>
    <property type="match status" value="1"/>
</dbReference>
<organism evidence="7 8">
    <name type="scientific">Batillaria attramentaria</name>
    <dbReference type="NCBI Taxonomy" id="370345"/>
    <lineage>
        <taxon>Eukaryota</taxon>
        <taxon>Metazoa</taxon>
        <taxon>Spiralia</taxon>
        <taxon>Lophotrochozoa</taxon>
        <taxon>Mollusca</taxon>
        <taxon>Gastropoda</taxon>
        <taxon>Caenogastropoda</taxon>
        <taxon>Sorbeoconcha</taxon>
        <taxon>Cerithioidea</taxon>
        <taxon>Batillariidae</taxon>
        <taxon>Batillaria</taxon>
    </lineage>
</organism>
<keyword evidence="5" id="KW-0472">Membrane</keyword>
<dbReference type="InterPro" id="IPR035914">
    <property type="entry name" value="Sperma_CUB_dom_sf"/>
</dbReference>
<comment type="caution">
    <text evidence="7">The sequence shown here is derived from an EMBL/GenBank/DDBJ whole genome shotgun (WGS) entry which is preliminary data.</text>
</comment>
<sequence length="460" mass="47899">MKVEVAARSNLNCTWLIEAPNDDHYIRLETNTMDMETSNNCSHDSLSIYNGQLTSSPLLGRFCGKTAISTTSTGRRMLVVLATDSSAGGKFQLRVYGVNTKPTTTVRTTTRKTTASTTETSKEVKAEEHKEEELNTWLVVGGILGGVVFLIILGTVCMRCTGGRGPQHPPVHRPAAFYHAHAPPNSDTSAVSAAVHMVQNNNTVFMVHQATGGAVSPSHLASISSDMAGVTNMAFSSSRDQINASISSTYNFLAPPSGIPPPPIYTDDMLVKFPPKIAPSPRRPPPAPSSGSHAATGNDDTVRRDGTAGDGVTAPTFVTSRDNATNVTDAASSPRVAASPVRSQRGPETPTRGGNVGRDGTAGRDSTSVRDDAPERDDVTNPEGAPVALALVSSSGGPALVHAFTPLQDCPTPGDVPDSGGSGTAGATVEQESSTPRCDATDMTSPAPPTDTPDPNAQAD</sequence>
<comment type="caution">
    <text evidence="3">Lacks conserved residue(s) required for the propagation of feature annotation.</text>
</comment>
<proteinExistence type="predicted"/>
<keyword evidence="2" id="KW-1015">Disulfide bond</keyword>
<evidence type="ECO:0000256" key="2">
    <source>
        <dbReference type="ARBA" id="ARBA00023157"/>
    </source>
</evidence>
<dbReference type="AlphaFoldDB" id="A0ABD0M667"/>
<evidence type="ECO:0000313" key="8">
    <source>
        <dbReference type="Proteomes" id="UP001519460"/>
    </source>
</evidence>
<dbReference type="SUPFAM" id="SSF49854">
    <property type="entry name" value="Spermadhesin, CUB domain"/>
    <property type="match status" value="1"/>
</dbReference>
<feature type="domain" description="CUB" evidence="6">
    <location>
        <begin position="1"/>
        <end position="98"/>
    </location>
</feature>